<accession>A0AC61MVB0</accession>
<evidence type="ECO:0000313" key="1">
    <source>
        <dbReference type="EMBL" id="QUC66137.1"/>
    </source>
</evidence>
<organism evidence="1 2">
    <name type="scientific">Aristaeella hokkaidonensis</name>
    <dbReference type="NCBI Taxonomy" id="3046382"/>
    <lineage>
        <taxon>Bacteria</taxon>
        <taxon>Bacillati</taxon>
        <taxon>Bacillota</taxon>
        <taxon>Clostridia</taxon>
        <taxon>Eubacteriales</taxon>
        <taxon>Aristaeellaceae</taxon>
        <taxon>Aristaeella</taxon>
    </lineage>
</organism>
<dbReference type="Proteomes" id="UP000682782">
    <property type="component" value="Chromosome"/>
</dbReference>
<name>A0AC61MVB0_9FIRM</name>
<protein>
    <submittedName>
        <fullName evidence="1">Radical SAM protein</fullName>
    </submittedName>
</protein>
<evidence type="ECO:0000313" key="2">
    <source>
        <dbReference type="Proteomes" id="UP000682782"/>
    </source>
</evidence>
<reference evidence="1" key="1">
    <citation type="submission" date="2021-01" db="EMBL/GenBank/DDBJ databases">
        <title>Complete genome sequence of Clostridiales bacterium R-7.</title>
        <authorList>
            <person name="Mahoney-Kurpe S.C."/>
            <person name="Palevich N."/>
            <person name="Koike S."/>
            <person name="Moon C.D."/>
            <person name="Attwood G.T."/>
        </authorList>
    </citation>
    <scope>NUCLEOTIDE SEQUENCE</scope>
    <source>
        <strain evidence="1">R-7</strain>
    </source>
</reference>
<keyword evidence="2" id="KW-1185">Reference proteome</keyword>
<gene>
    <name evidence="1" type="ORF">JYE49_09675</name>
</gene>
<sequence>MSINFDLLIAGCNTRCRHCYVNGGPGPMMPAELALLCIEKLDTLAALLPCETSFTMDNEPMNHPEIETIIRSAASTQHIPHYHHGMTSGIALLNRKDRDAVLQAYMECGYRDFGITIHGNAAHHDEIVRREGAYQASVDVAEYIKSRGATVGLSLMFNRFFPEDADGTDSLITRLQPSWIFFAVPNFTPHVHMAEFEPYRGTLEMLNQLRPQLERWRWPEEMRQEVCTPGMLRERIEGGLEIAELFRQPQDELYLTVHPDGNLYVGNTGAETECLGNMRTLDIRETALRISELPGNRDYTAFYDINRLPGREELLRALELLPRDLAYSDTASAIYRILAAMDVPTKIIR</sequence>
<proteinExistence type="predicted"/>
<dbReference type="EMBL" id="CP068393">
    <property type="protein sequence ID" value="QUC66137.1"/>
    <property type="molecule type" value="Genomic_DNA"/>
</dbReference>